<evidence type="ECO:0000256" key="5">
    <source>
        <dbReference type="SAM" id="MobiDB-lite"/>
    </source>
</evidence>
<evidence type="ECO:0000256" key="2">
    <source>
        <dbReference type="ARBA" id="ARBA00023016"/>
    </source>
</evidence>
<keyword evidence="1" id="KW-0809">Transit peptide</keyword>
<accession>A0A9Q0FVP3</accession>
<evidence type="ECO:0000313" key="8">
    <source>
        <dbReference type="Proteomes" id="UP001141552"/>
    </source>
</evidence>
<dbReference type="Gene3D" id="2.60.40.790">
    <property type="match status" value="1"/>
</dbReference>
<dbReference type="InterPro" id="IPR008978">
    <property type="entry name" value="HSP20-like_chaperone"/>
</dbReference>
<dbReference type="Proteomes" id="UP001141552">
    <property type="component" value="Unassembled WGS sequence"/>
</dbReference>
<dbReference type="EMBL" id="JAKUCV010003828">
    <property type="protein sequence ID" value="KAJ4837487.1"/>
    <property type="molecule type" value="Genomic_DNA"/>
</dbReference>
<feature type="domain" description="SHSP" evidence="6">
    <location>
        <begin position="96"/>
        <end position="184"/>
    </location>
</feature>
<dbReference type="Pfam" id="PF00011">
    <property type="entry name" value="HSP20"/>
    <property type="match status" value="1"/>
</dbReference>
<dbReference type="SUPFAM" id="SSF49764">
    <property type="entry name" value="HSP20-like chaperones"/>
    <property type="match status" value="1"/>
</dbReference>
<evidence type="ECO:0000256" key="1">
    <source>
        <dbReference type="ARBA" id="ARBA00022946"/>
    </source>
</evidence>
<keyword evidence="2" id="KW-0346">Stress response</keyword>
<dbReference type="PANTHER" id="PTHR46991">
    <property type="entry name" value="23.5 KDA HEAT SHOCK PROTEIN, MITOCHONDRIAL"/>
    <property type="match status" value="1"/>
</dbReference>
<evidence type="ECO:0000256" key="3">
    <source>
        <dbReference type="PROSITE-ProRule" id="PRU00285"/>
    </source>
</evidence>
<dbReference type="PANTHER" id="PTHR46991:SF11">
    <property type="entry name" value="SMALL HEAT SHOCK PROTEIN HSPF"/>
    <property type="match status" value="1"/>
</dbReference>
<dbReference type="InterPro" id="IPR002068">
    <property type="entry name" value="A-crystallin/Hsp20_dom"/>
</dbReference>
<dbReference type="PROSITE" id="PS01031">
    <property type="entry name" value="SHSP"/>
    <property type="match status" value="1"/>
</dbReference>
<proteinExistence type="inferred from homology"/>
<dbReference type="InterPro" id="IPR044656">
    <property type="entry name" value="HSP14.7/HSP23.5/HSP23.6-like"/>
</dbReference>
<keyword evidence="8" id="KW-1185">Reference proteome</keyword>
<comment type="similarity">
    <text evidence="3 4">Belongs to the small heat shock protein (HSP20) family.</text>
</comment>
<evidence type="ECO:0000313" key="7">
    <source>
        <dbReference type="EMBL" id="KAJ4837487.1"/>
    </source>
</evidence>
<evidence type="ECO:0000256" key="4">
    <source>
        <dbReference type="RuleBase" id="RU003616"/>
    </source>
</evidence>
<reference evidence="7" key="1">
    <citation type="submission" date="2022-02" db="EMBL/GenBank/DDBJ databases">
        <authorList>
            <person name="Henning P.M."/>
            <person name="McCubbin A.G."/>
            <person name="Shore J.S."/>
        </authorList>
    </citation>
    <scope>NUCLEOTIDE SEQUENCE</scope>
    <source>
        <strain evidence="7">F60SS</strain>
        <tissue evidence="7">Leaves</tissue>
    </source>
</reference>
<dbReference type="CDD" id="cd06464">
    <property type="entry name" value="ACD_sHsps-like"/>
    <property type="match status" value="1"/>
</dbReference>
<feature type="region of interest" description="Disordered" evidence="5">
    <location>
        <begin position="15"/>
        <end position="58"/>
    </location>
</feature>
<evidence type="ECO:0000259" key="6">
    <source>
        <dbReference type="PROSITE" id="PS01031"/>
    </source>
</evidence>
<organism evidence="7 8">
    <name type="scientific">Turnera subulata</name>
    <dbReference type="NCBI Taxonomy" id="218843"/>
    <lineage>
        <taxon>Eukaryota</taxon>
        <taxon>Viridiplantae</taxon>
        <taxon>Streptophyta</taxon>
        <taxon>Embryophyta</taxon>
        <taxon>Tracheophyta</taxon>
        <taxon>Spermatophyta</taxon>
        <taxon>Magnoliopsida</taxon>
        <taxon>eudicotyledons</taxon>
        <taxon>Gunneridae</taxon>
        <taxon>Pentapetalae</taxon>
        <taxon>rosids</taxon>
        <taxon>fabids</taxon>
        <taxon>Malpighiales</taxon>
        <taxon>Passifloraceae</taxon>
        <taxon>Turnera</taxon>
    </lineage>
</organism>
<feature type="compositionally biased region" description="Low complexity" evidence="5">
    <location>
        <begin position="15"/>
        <end position="43"/>
    </location>
</feature>
<gene>
    <name evidence="7" type="ORF">Tsubulata_041972</name>
</gene>
<comment type="caution">
    <text evidence="7">The sequence shown here is derived from an EMBL/GenBank/DDBJ whole genome shotgun (WGS) entry which is preliminary data.</text>
</comment>
<name>A0A9Q0FVP3_9ROSI</name>
<protein>
    <recommendedName>
        <fullName evidence="6">SHSP domain-containing protein</fullName>
    </recommendedName>
</protein>
<dbReference type="AlphaFoldDB" id="A0A9Q0FVP3"/>
<reference evidence="7" key="2">
    <citation type="journal article" date="2023" name="Plants (Basel)">
        <title>Annotation of the Turnera subulata (Passifloraceae) Draft Genome Reveals the S-Locus Evolved after the Divergence of Turneroideae from Passifloroideae in a Stepwise Manner.</title>
        <authorList>
            <person name="Henning P.M."/>
            <person name="Roalson E.H."/>
            <person name="Mir W."/>
            <person name="McCubbin A.G."/>
            <person name="Shore J.S."/>
        </authorList>
    </citation>
    <scope>NUCLEOTIDE SEQUENCE</scope>
    <source>
        <strain evidence="7">F60SS</strain>
    </source>
</reference>
<sequence length="184" mass="20128">MAFLKSTTTLLSKFLASSSSSSPSPFRSASARAFRSTAASSTRDGADDGPTTKNADEEDHYDNVADFASFFHGLSPEAQAANVYHCERFEWNPFLVAGKSGAFHWKKDEEGGTLCFRIDVPGVASGDVEVELEEDLVRFRAQEKGRRGPGARKYSGYLPFGGKYRIDQAKVSVKYGVLKITIPK</sequence>